<comment type="caution">
    <text evidence="2">The sequence shown here is derived from an EMBL/GenBank/DDBJ whole genome shotgun (WGS) entry which is preliminary data.</text>
</comment>
<dbReference type="EMBL" id="JARKIE010000075">
    <property type="protein sequence ID" value="KAJ7688998.1"/>
    <property type="molecule type" value="Genomic_DNA"/>
</dbReference>
<keyword evidence="1" id="KW-0472">Membrane</keyword>
<evidence type="ECO:0000313" key="3">
    <source>
        <dbReference type="Proteomes" id="UP001221757"/>
    </source>
</evidence>
<feature type="transmembrane region" description="Helical" evidence="1">
    <location>
        <begin position="12"/>
        <end position="30"/>
    </location>
</feature>
<organism evidence="2 3">
    <name type="scientific">Mycena rosella</name>
    <name type="common">Pink bonnet</name>
    <name type="synonym">Agaricus rosellus</name>
    <dbReference type="NCBI Taxonomy" id="1033263"/>
    <lineage>
        <taxon>Eukaryota</taxon>
        <taxon>Fungi</taxon>
        <taxon>Dikarya</taxon>
        <taxon>Basidiomycota</taxon>
        <taxon>Agaricomycotina</taxon>
        <taxon>Agaricomycetes</taxon>
        <taxon>Agaricomycetidae</taxon>
        <taxon>Agaricales</taxon>
        <taxon>Marasmiineae</taxon>
        <taxon>Mycenaceae</taxon>
        <taxon>Mycena</taxon>
    </lineage>
</organism>
<protein>
    <submittedName>
        <fullName evidence="2">Uncharacterized protein</fullName>
    </submittedName>
</protein>
<reference evidence="2" key="1">
    <citation type="submission" date="2023-03" db="EMBL/GenBank/DDBJ databases">
        <title>Massive genome expansion in bonnet fungi (Mycena s.s.) driven by repeated elements and novel gene families across ecological guilds.</title>
        <authorList>
            <consortium name="Lawrence Berkeley National Laboratory"/>
            <person name="Harder C.B."/>
            <person name="Miyauchi S."/>
            <person name="Viragh M."/>
            <person name="Kuo A."/>
            <person name="Thoen E."/>
            <person name="Andreopoulos B."/>
            <person name="Lu D."/>
            <person name="Skrede I."/>
            <person name="Drula E."/>
            <person name="Henrissat B."/>
            <person name="Morin E."/>
            <person name="Kohler A."/>
            <person name="Barry K."/>
            <person name="LaButti K."/>
            <person name="Morin E."/>
            <person name="Salamov A."/>
            <person name="Lipzen A."/>
            <person name="Mereny Z."/>
            <person name="Hegedus B."/>
            <person name="Baldrian P."/>
            <person name="Stursova M."/>
            <person name="Weitz H."/>
            <person name="Taylor A."/>
            <person name="Grigoriev I.V."/>
            <person name="Nagy L.G."/>
            <person name="Martin F."/>
            <person name="Kauserud H."/>
        </authorList>
    </citation>
    <scope>NUCLEOTIDE SEQUENCE</scope>
    <source>
        <strain evidence="2">CBHHK067</strain>
    </source>
</reference>
<accession>A0AAD7GI27</accession>
<evidence type="ECO:0000256" key="1">
    <source>
        <dbReference type="SAM" id="Phobius"/>
    </source>
</evidence>
<sequence length="252" mass="27268">MGSIFSAIGRGINAIVSAIAGVIMAIVGAITTRRVQTLSPERWNGRRSQILDAPLTKPNHHTLLYNTYDHLTFSEEFGSWDERFRRDFPMIEKLHSKGETGDVQTAKAVGHLIGKWGMSMFGMAYPAGETATMGIQAQEVPCEPGYHISGNAQQIELRLIIANGGPPIRGGGELRALRVNLPTNEIEPCQLHYTSSGETMGFVNSPCNSQSRGLFPVCEVGGGKARLPVTRVAHPDCRGPILAFVGSEELAI</sequence>
<keyword evidence="1" id="KW-0812">Transmembrane</keyword>
<dbReference type="AlphaFoldDB" id="A0AAD7GI27"/>
<keyword evidence="1" id="KW-1133">Transmembrane helix</keyword>
<proteinExistence type="predicted"/>
<dbReference type="Proteomes" id="UP001221757">
    <property type="component" value="Unassembled WGS sequence"/>
</dbReference>
<evidence type="ECO:0000313" key="2">
    <source>
        <dbReference type="EMBL" id="KAJ7688998.1"/>
    </source>
</evidence>
<name>A0AAD7GI27_MYCRO</name>
<gene>
    <name evidence="2" type="ORF">B0H17DRAFT_1135290</name>
</gene>
<keyword evidence="3" id="KW-1185">Reference proteome</keyword>